<dbReference type="STRING" id="1055723.SAMN05216293_3451"/>
<evidence type="ECO:0000256" key="3">
    <source>
        <dbReference type="RuleBase" id="RU003880"/>
    </source>
</evidence>
<evidence type="ECO:0000313" key="7">
    <source>
        <dbReference type="Proteomes" id="UP000184031"/>
    </source>
</evidence>
<sequence>MKMAPFSFGQSQLFTSFKKTWKSHGVSFCAKDLLLYENEQRKFFVMSEQMERIKTLIIGSGPAGYTAAIYAARADLKPVMYTGMEPGGQLTTTTEVDNFPGYPEGIDGPTMMMQLQQQAERFGTEVRIGMVTAVDFSDEIGGIHKVTVDESKVIEAETVIISTGASAKYLNIPSEQRLRGGGVSACAVCDGFFYKGQEVAIVGAGDTAAEEASYLANICKKVTMLVRKDRMRASKAMQHRVNSMDNIEIRYNTEVDEVLGEQVVEGIRMVNNQTGEKEEIAVTGLFIAIGHKPNTDIFKGQLDMDETGYIITQAKSTKTNKPGVFASGDAQDKIYRQAVTAAGTGCMAALDAERYLASVESKEVLASS</sequence>
<dbReference type="Proteomes" id="UP000198940">
    <property type="component" value="Unassembled WGS sequence"/>
</dbReference>
<dbReference type="InterPro" id="IPR036188">
    <property type="entry name" value="FAD/NAD-bd_sf"/>
</dbReference>
<dbReference type="Gene3D" id="3.50.50.60">
    <property type="entry name" value="FAD/NAD(P)-binding domain"/>
    <property type="match status" value="2"/>
</dbReference>
<name>A0A1M7AK86_9FLAO</name>
<feature type="domain" description="FAD/NAD(P)-binding" evidence="4">
    <location>
        <begin position="54"/>
        <end position="345"/>
    </location>
</feature>
<dbReference type="PRINTS" id="PR00469">
    <property type="entry name" value="PNDRDTASEII"/>
</dbReference>
<evidence type="ECO:0000313" key="8">
    <source>
        <dbReference type="Proteomes" id="UP000198940"/>
    </source>
</evidence>
<dbReference type="PANTHER" id="PTHR48105">
    <property type="entry name" value="THIOREDOXIN REDUCTASE 1-RELATED-RELATED"/>
    <property type="match status" value="1"/>
</dbReference>
<dbReference type="InterPro" id="IPR005982">
    <property type="entry name" value="Thioredox_Rdtase"/>
</dbReference>
<evidence type="ECO:0000256" key="2">
    <source>
        <dbReference type="ARBA" id="ARBA00023002"/>
    </source>
</evidence>
<dbReference type="AlphaFoldDB" id="A0A1M7AK86"/>
<comment type="similarity">
    <text evidence="3">Belongs to the class-II pyridine nucleotide-disulfide oxidoreductase family.</text>
</comment>
<keyword evidence="8" id="KW-1185">Reference proteome</keyword>
<comment type="subunit">
    <text evidence="3">Homodimer.</text>
</comment>
<keyword evidence="3" id="KW-0274">FAD</keyword>
<keyword evidence="2 3" id="KW-0560">Oxidoreductase</keyword>
<proteinExistence type="inferred from homology"/>
<dbReference type="GO" id="GO:0005737">
    <property type="term" value="C:cytoplasm"/>
    <property type="evidence" value="ECO:0007669"/>
    <property type="project" value="InterPro"/>
</dbReference>
<dbReference type="Proteomes" id="UP000184031">
    <property type="component" value="Unassembled WGS sequence"/>
</dbReference>
<comment type="caution">
    <text evidence="6">The sequence shown here is derived from an EMBL/GenBank/DDBJ whole genome shotgun (WGS) entry which is preliminary data.</text>
</comment>
<dbReference type="Pfam" id="PF07992">
    <property type="entry name" value="Pyr_redox_2"/>
    <property type="match status" value="1"/>
</dbReference>
<evidence type="ECO:0000313" key="6">
    <source>
        <dbReference type="EMBL" id="SHL43148.1"/>
    </source>
</evidence>
<evidence type="ECO:0000313" key="5">
    <source>
        <dbReference type="EMBL" id="SFC34334.1"/>
    </source>
</evidence>
<dbReference type="InterPro" id="IPR050097">
    <property type="entry name" value="Ferredoxin-NADP_redctase_2"/>
</dbReference>
<dbReference type="PRINTS" id="PR00368">
    <property type="entry name" value="FADPNR"/>
</dbReference>
<dbReference type="SUPFAM" id="SSF51905">
    <property type="entry name" value="FAD/NAD(P)-binding domain"/>
    <property type="match status" value="1"/>
</dbReference>
<dbReference type="GO" id="GO:0004791">
    <property type="term" value="F:thioredoxin-disulfide reductase (NADPH) activity"/>
    <property type="evidence" value="ECO:0007669"/>
    <property type="project" value="UniProtKB-UniRule"/>
</dbReference>
<evidence type="ECO:0000259" key="4">
    <source>
        <dbReference type="Pfam" id="PF07992"/>
    </source>
</evidence>
<dbReference type="GO" id="GO:0019430">
    <property type="term" value="P:removal of superoxide radicals"/>
    <property type="evidence" value="ECO:0007669"/>
    <property type="project" value="UniProtKB-UniRule"/>
</dbReference>
<comment type="catalytic activity">
    <reaction evidence="3">
        <text>[thioredoxin]-dithiol + NADP(+) = [thioredoxin]-disulfide + NADPH + H(+)</text>
        <dbReference type="Rhea" id="RHEA:20345"/>
        <dbReference type="Rhea" id="RHEA-COMP:10698"/>
        <dbReference type="Rhea" id="RHEA-COMP:10700"/>
        <dbReference type="ChEBI" id="CHEBI:15378"/>
        <dbReference type="ChEBI" id="CHEBI:29950"/>
        <dbReference type="ChEBI" id="CHEBI:50058"/>
        <dbReference type="ChEBI" id="CHEBI:57783"/>
        <dbReference type="ChEBI" id="CHEBI:58349"/>
        <dbReference type="EC" id="1.8.1.9"/>
    </reaction>
</comment>
<protein>
    <recommendedName>
        <fullName evidence="3">Thioredoxin reductase</fullName>
        <ecNumber evidence="3">1.8.1.9</ecNumber>
    </recommendedName>
</protein>
<organism evidence="6 7">
    <name type="scientific">Flagellimonas taeanensis</name>
    <dbReference type="NCBI Taxonomy" id="1005926"/>
    <lineage>
        <taxon>Bacteria</taxon>
        <taxon>Pseudomonadati</taxon>
        <taxon>Bacteroidota</taxon>
        <taxon>Flavobacteriia</taxon>
        <taxon>Flavobacteriales</taxon>
        <taxon>Flavobacteriaceae</taxon>
        <taxon>Flagellimonas</taxon>
    </lineage>
</organism>
<dbReference type="NCBIfam" id="TIGR01292">
    <property type="entry name" value="TRX_reduct"/>
    <property type="match status" value="1"/>
</dbReference>
<keyword evidence="3" id="KW-0676">Redox-active center</keyword>
<comment type="cofactor">
    <cofactor evidence="3">
        <name>FAD</name>
        <dbReference type="ChEBI" id="CHEBI:57692"/>
    </cofactor>
</comment>
<dbReference type="EMBL" id="FOKU01000009">
    <property type="protein sequence ID" value="SFC34334.1"/>
    <property type="molecule type" value="Genomic_DNA"/>
</dbReference>
<dbReference type="EC" id="1.8.1.9" evidence="3"/>
<reference evidence="6 7" key="1">
    <citation type="submission" date="2016-11" db="EMBL/GenBank/DDBJ databases">
        <authorList>
            <person name="Varghese N."/>
            <person name="Submissions S."/>
        </authorList>
    </citation>
    <scope>NUCLEOTIDE SEQUENCE [LARGE SCALE GENOMIC DNA]</scope>
    <source>
        <strain evidence="6 7">CGMCC 1.12174</strain>
        <strain evidence="5 8">DSM 26351</strain>
    </source>
</reference>
<evidence type="ECO:0000256" key="1">
    <source>
        <dbReference type="ARBA" id="ARBA00022630"/>
    </source>
</evidence>
<dbReference type="EMBL" id="FRAT01000010">
    <property type="protein sequence ID" value="SHL43148.1"/>
    <property type="molecule type" value="Genomic_DNA"/>
</dbReference>
<gene>
    <name evidence="5" type="ORF">SAMN04487891_10981</name>
    <name evidence="6" type="ORF">SAMN05216293_3451</name>
</gene>
<keyword evidence="1 3" id="KW-0285">Flavoprotein</keyword>
<accession>A0A1M7AK86</accession>
<dbReference type="InterPro" id="IPR023753">
    <property type="entry name" value="FAD/NAD-binding_dom"/>
</dbReference>